<feature type="region of interest" description="Disordered" evidence="1">
    <location>
        <begin position="50"/>
        <end position="70"/>
    </location>
</feature>
<dbReference type="EMBL" id="JABSTR010000004">
    <property type="protein sequence ID" value="KAH9368603.1"/>
    <property type="molecule type" value="Genomic_DNA"/>
</dbReference>
<evidence type="ECO:0000313" key="2">
    <source>
        <dbReference type="EMBL" id="KAH9368603.1"/>
    </source>
</evidence>
<dbReference type="Proteomes" id="UP000821853">
    <property type="component" value="Chromosome 2"/>
</dbReference>
<sequence>MRASVVLIAVTVDDQRSVTSSIDSRASGSRNFENIKIEWKNLRFTVKNGKGESKPKIQFQTLNGASRKKS</sequence>
<comment type="caution">
    <text evidence="2">The sequence shown here is derived from an EMBL/GenBank/DDBJ whole genome shotgun (WGS) entry which is preliminary data.</text>
</comment>
<protein>
    <submittedName>
        <fullName evidence="2">Uncharacterized protein</fullName>
    </submittedName>
</protein>
<dbReference type="VEuPathDB" id="VectorBase:HLOH_051111"/>
<evidence type="ECO:0000313" key="3">
    <source>
        <dbReference type="Proteomes" id="UP000821853"/>
    </source>
</evidence>
<evidence type="ECO:0000256" key="1">
    <source>
        <dbReference type="SAM" id="MobiDB-lite"/>
    </source>
</evidence>
<dbReference type="AlphaFoldDB" id="A0A9J6G0S6"/>
<proteinExistence type="predicted"/>
<gene>
    <name evidence="2" type="ORF">HPB48_004046</name>
</gene>
<keyword evidence="3" id="KW-1185">Reference proteome</keyword>
<name>A0A9J6G0S6_HAELO</name>
<organism evidence="2 3">
    <name type="scientific">Haemaphysalis longicornis</name>
    <name type="common">Bush tick</name>
    <dbReference type="NCBI Taxonomy" id="44386"/>
    <lineage>
        <taxon>Eukaryota</taxon>
        <taxon>Metazoa</taxon>
        <taxon>Ecdysozoa</taxon>
        <taxon>Arthropoda</taxon>
        <taxon>Chelicerata</taxon>
        <taxon>Arachnida</taxon>
        <taxon>Acari</taxon>
        <taxon>Parasitiformes</taxon>
        <taxon>Ixodida</taxon>
        <taxon>Ixodoidea</taxon>
        <taxon>Ixodidae</taxon>
        <taxon>Haemaphysalinae</taxon>
        <taxon>Haemaphysalis</taxon>
    </lineage>
</organism>
<accession>A0A9J6G0S6</accession>
<reference evidence="2 3" key="1">
    <citation type="journal article" date="2020" name="Cell">
        <title>Large-Scale Comparative Analyses of Tick Genomes Elucidate Their Genetic Diversity and Vector Capacities.</title>
        <authorList>
            <consortium name="Tick Genome and Microbiome Consortium (TIGMIC)"/>
            <person name="Jia N."/>
            <person name="Wang J."/>
            <person name="Shi W."/>
            <person name="Du L."/>
            <person name="Sun Y."/>
            <person name="Zhan W."/>
            <person name="Jiang J.F."/>
            <person name="Wang Q."/>
            <person name="Zhang B."/>
            <person name="Ji P."/>
            <person name="Bell-Sakyi L."/>
            <person name="Cui X.M."/>
            <person name="Yuan T.T."/>
            <person name="Jiang B.G."/>
            <person name="Yang W.F."/>
            <person name="Lam T.T."/>
            <person name="Chang Q.C."/>
            <person name="Ding S.J."/>
            <person name="Wang X.J."/>
            <person name="Zhu J.G."/>
            <person name="Ruan X.D."/>
            <person name="Zhao L."/>
            <person name="Wei J.T."/>
            <person name="Ye R.Z."/>
            <person name="Que T.C."/>
            <person name="Du C.H."/>
            <person name="Zhou Y.H."/>
            <person name="Cheng J.X."/>
            <person name="Dai P.F."/>
            <person name="Guo W.B."/>
            <person name="Han X.H."/>
            <person name="Huang E.J."/>
            <person name="Li L.F."/>
            <person name="Wei W."/>
            <person name="Gao Y.C."/>
            <person name="Liu J.Z."/>
            <person name="Shao H.Z."/>
            <person name="Wang X."/>
            <person name="Wang C.C."/>
            <person name="Yang T.C."/>
            <person name="Huo Q.B."/>
            <person name="Li W."/>
            <person name="Chen H.Y."/>
            <person name="Chen S.E."/>
            <person name="Zhou L.G."/>
            <person name="Ni X.B."/>
            <person name="Tian J.H."/>
            <person name="Sheng Y."/>
            <person name="Liu T."/>
            <person name="Pan Y.S."/>
            <person name="Xia L.Y."/>
            <person name="Li J."/>
            <person name="Zhao F."/>
            <person name="Cao W.C."/>
        </authorList>
    </citation>
    <scope>NUCLEOTIDE SEQUENCE [LARGE SCALE GENOMIC DNA]</scope>
    <source>
        <strain evidence="2">HaeL-2018</strain>
    </source>
</reference>